<dbReference type="InterPro" id="IPR028978">
    <property type="entry name" value="Chorismate_lyase_/UTRA_dom_sf"/>
</dbReference>
<dbReference type="CDD" id="cd07377">
    <property type="entry name" value="WHTH_GntR"/>
    <property type="match status" value="1"/>
</dbReference>
<dbReference type="GO" id="GO:0045892">
    <property type="term" value="P:negative regulation of DNA-templated transcription"/>
    <property type="evidence" value="ECO:0007669"/>
    <property type="project" value="TreeGrafter"/>
</dbReference>
<dbReference type="Gene3D" id="1.10.10.10">
    <property type="entry name" value="Winged helix-like DNA-binding domain superfamily/Winged helix DNA-binding domain"/>
    <property type="match status" value="1"/>
</dbReference>
<dbReference type="PANTHER" id="PTHR44846:SF1">
    <property type="entry name" value="MANNOSYL-D-GLYCERATE TRANSPORT_METABOLISM SYSTEM REPRESSOR MNGR-RELATED"/>
    <property type="match status" value="1"/>
</dbReference>
<feature type="domain" description="HTH gntR-type" evidence="4">
    <location>
        <begin position="9"/>
        <end position="77"/>
    </location>
</feature>
<dbReference type="Pfam" id="PF07702">
    <property type="entry name" value="UTRA"/>
    <property type="match status" value="1"/>
</dbReference>
<reference evidence="5 6" key="1">
    <citation type="submission" date="2016-02" db="EMBL/GenBank/DDBJ databases">
        <title>Genome sequence of Moorella mulderi DSM 14980.</title>
        <authorList>
            <person name="Poehlein A."/>
            <person name="Daniel R."/>
        </authorList>
    </citation>
    <scope>NUCLEOTIDE SEQUENCE [LARGE SCALE GENOMIC DNA]</scope>
    <source>
        <strain evidence="5 6">DSM 14980</strain>
    </source>
</reference>
<dbReference type="GO" id="GO:0003677">
    <property type="term" value="F:DNA binding"/>
    <property type="evidence" value="ECO:0007669"/>
    <property type="project" value="UniProtKB-KW"/>
</dbReference>
<dbReference type="PATRIC" id="fig|1122241.3.peg.2675"/>
<evidence type="ECO:0000256" key="2">
    <source>
        <dbReference type="ARBA" id="ARBA00023125"/>
    </source>
</evidence>
<keyword evidence="2" id="KW-0238">DNA-binding</keyword>
<dbReference type="Pfam" id="PF00392">
    <property type="entry name" value="GntR"/>
    <property type="match status" value="1"/>
</dbReference>
<dbReference type="FunFam" id="1.10.10.10:FF:000079">
    <property type="entry name" value="GntR family transcriptional regulator"/>
    <property type="match status" value="1"/>
</dbReference>
<keyword evidence="3" id="KW-0804">Transcription</keyword>
<proteinExistence type="predicted"/>
<dbReference type="InterPro" id="IPR036388">
    <property type="entry name" value="WH-like_DNA-bd_sf"/>
</dbReference>
<evidence type="ECO:0000313" key="6">
    <source>
        <dbReference type="Proteomes" id="UP000075670"/>
    </source>
</evidence>
<dbReference type="RefSeq" id="WP_062285294.1">
    <property type="nucleotide sequence ID" value="NZ_LTBC01000013.1"/>
</dbReference>
<dbReference type="SUPFAM" id="SSF46785">
    <property type="entry name" value="Winged helix' DNA-binding domain"/>
    <property type="match status" value="1"/>
</dbReference>
<dbReference type="Proteomes" id="UP000075670">
    <property type="component" value="Unassembled WGS sequence"/>
</dbReference>
<sequence length="244" mass="27972">MSLDKQSVIPLYYQLKELIRQEIEGGVWQAGDCLPPERELCEKYEVSRATVRQALADLEREGLLERKQGKGTFVSSPKVEEDLLGFYNFSEQMRVKGYVPSVKTISVERITAPRRLAKLFAFADGEEVMRIIRLRLVNEEPLFVEKTYLPYSICHNLTLEEVSRTPVFYDILTSRCQIKVKGAKKYIEPTLVDEFESSLLGVKKGAPALLMERITYAETGEVVAICTWIVRGDRCRHYVDIVNN</sequence>
<dbReference type="PRINTS" id="PR00035">
    <property type="entry name" value="HTHGNTR"/>
</dbReference>
<dbReference type="PANTHER" id="PTHR44846">
    <property type="entry name" value="MANNOSYL-D-GLYCERATE TRANSPORT/METABOLISM SYSTEM REPRESSOR MNGR-RELATED"/>
    <property type="match status" value="1"/>
</dbReference>
<comment type="caution">
    <text evidence="5">The sequence shown here is derived from an EMBL/GenBank/DDBJ whole genome shotgun (WGS) entry which is preliminary data.</text>
</comment>
<dbReference type="AlphaFoldDB" id="A0A151AUN5"/>
<name>A0A151AUN5_9FIRM</name>
<protein>
    <submittedName>
        <fullName evidence="5">HTH-type transcriptional repressor YvoA</fullName>
    </submittedName>
</protein>
<evidence type="ECO:0000259" key="4">
    <source>
        <dbReference type="PROSITE" id="PS50949"/>
    </source>
</evidence>
<evidence type="ECO:0000256" key="3">
    <source>
        <dbReference type="ARBA" id="ARBA00023163"/>
    </source>
</evidence>
<dbReference type="GO" id="GO:0003700">
    <property type="term" value="F:DNA-binding transcription factor activity"/>
    <property type="evidence" value="ECO:0007669"/>
    <property type="project" value="InterPro"/>
</dbReference>
<dbReference type="SUPFAM" id="SSF64288">
    <property type="entry name" value="Chorismate lyase-like"/>
    <property type="match status" value="1"/>
</dbReference>
<keyword evidence="1" id="KW-0805">Transcription regulation</keyword>
<dbReference type="PROSITE" id="PS50949">
    <property type="entry name" value="HTH_GNTR"/>
    <property type="match status" value="1"/>
</dbReference>
<dbReference type="OrthoDB" id="457376at2"/>
<organism evidence="5 6">
    <name type="scientific">Moorella mulderi DSM 14980</name>
    <dbReference type="NCBI Taxonomy" id="1122241"/>
    <lineage>
        <taxon>Bacteria</taxon>
        <taxon>Bacillati</taxon>
        <taxon>Bacillota</taxon>
        <taxon>Clostridia</taxon>
        <taxon>Neomoorellales</taxon>
        <taxon>Neomoorellaceae</taxon>
        <taxon>Neomoorella</taxon>
    </lineage>
</organism>
<accession>A0A151AUN5</accession>
<dbReference type="SMART" id="SM00345">
    <property type="entry name" value="HTH_GNTR"/>
    <property type="match status" value="1"/>
</dbReference>
<dbReference type="InterPro" id="IPR036390">
    <property type="entry name" value="WH_DNA-bd_sf"/>
</dbReference>
<dbReference type="EMBL" id="LTBC01000013">
    <property type="protein sequence ID" value="KYH31282.1"/>
    <property type="molecule type" value="Genomic_DNA"/>
</dbReference>
<evidence type="ECO:0000313" key="5">
    <source>
        <dbReference type="EMBL" id="KYH31282.1"/>
    </source>
</evidence>
<dbReference type="InterPro" id="IPR011663">
    <property type="entry name" value="UTRA"/>
</dbReference>
<keyword evidence="6" id="KW-1185">Reference proteome</keyword>
<gene>
    <name evidence="5" type="primary">yvoA_3</name>
    <name evidence="5" type="ORF">MOMUL_25200</name>
</gene>
<dbReference type="InterPro" id="IPR050679">
    <property type="entry name" value="Bact_HTH_transcr_reg"/>
</dbReference>
<evidence type="ECO:0000256" key="1">
    <source>
        <dbReference type="ARBA" id="ARBA00023015"/>
    </source>
</evidence>
<dbReference type="Gene3D" id="3.40.1410.10">
    <property type="entry name" value="Chorismate lyase-like"/>
    <property type="match status" value="1"/>
</dbReference>
<dbReference type="InterPro" id="IPR000524">
    <property type="entry name" value="Tscrpt_reg_HTH_GntR"/>
</dbReference>
<dbReference type="SMART" id="SM00866">
    <property type="entry name" value="UTRA"/>
    <property type="match status" value="1"/>
</dbReference>